<evidence type="ECO:0000256" key="5">
    <source>
        <dbReference type="ARBA" id="ARBA00023136"/>
    </source>
</evidence>
<evidence type="ECO:0000256" key="1">
    <source>
        <dbReference type="ARBA" id="ARBA00004651"/>
    </source>
</evidence>
<dbReference type="PANTHER" id="PTHR23513">
    <property type="entry name" value="INTEGRAL MEMBRANE EFFLUX PROTEIN-RELATED"/>
    <property type="match status" value="1"/>
</dbReference>
<evidence type="ECO:0000313" key="8">
    <source>
        <dbReference type="Proteomes" id="UP000829992"/>
    </source>
</evidence>
<dbReference type="Proteomes" id="UP000829992">
    <property type="component" value="Chromosome"/>
</dbReference>
<organism evidence="7 8">
    <name type="scientific">Streptomyces durmitorensis</name>
    <dbReference type="NCBI Taxonomy" id="319947"/>
    <lineage>
        <taxon>Bacteria</taxon>
        <taxon>Bacillati</taxon>
        <taxon>Actinomycetota</taxon>
        <taxon>Actinomycetes</taxon>
        <taxon>Kitasatosporales</taxon>
        <taxon>Streptomycetaceae</taxon>
        <taxon>Streptomyces</taxon>
    </lineage>
</organism>
<sequence>MLNRAARWIGRALHLPFTGTARGIRKATHAHGAGESGLGKLIELHAVNGAGDVMITIALASTVFFSVPTDEARGRVALYLAITMAPFTLLAPVIGPLLDRLPHGRRYAMAAAMLARALLALLLSEAVITGSLELYPAALGVLVASKAYGVVRSAVVPRLLPKGFSLVKANSRVTLGGLLATGIAAPVGAGLQALGPRWPLYGAFVIFIVGMLLSLSLPPKVDSAKGEHKALLAADEEHLHLHARAEAATDTSKKRRLGLRTVGPAVTHALTANASLRCLSGFLIFFLAFLLREEPLGGQSAAVSLGIVGVAAGVGNALGTAVGAGLKSRAPEVIIVTVVAVVLGVAITAAVFFGAVGVACLGAVAGFAQAMSKLSLDALIQRDVPEEVRTSAFARSETILQVAWVVGGGIGMALPLIGSLGLSVAAGIVALGWLTTARGLLAAARHGGKRRPRVA</sequence>
<feature type="transmembrane region" description="Helical" evidence="6">
    <location>
        <begin position="46"/>
        <end position="65"/>
    </location>
</feature>
<dbReference type="SUPFAM" id="SSF103473">
    <property type="entry name" value="MFS general substrate transporter"/>
    <property type="match status" value="1"/>
</dbReference>
<keyword evidence="2" id="KW-1003">Cell membrane</keyword>
<feature type="transmembrane region" description="Helical" evidence="6">
    <location>
        <begin position="134"/>
        <end position="151"/>
    </location>
</feature>
<dbReference type="Pfam" id="PF07690">
    <property type="entry name" value="MFS_1"/>
    <property type="match status" value="1"/>
</dbReference>
<feature type="transmembrane region" description="Helical" evidence="6">
    <location>
        <begin position="303"/>
        <end position="326"/>
    </location>
</feature>
<feature type="transmembrane region" description="Helical" evidence="6">
    <location>
        <begin position="77"/>
        <end position="95"/>
    </location>
</feature>
<name>A0ABY4Q948_9ACTN</name>
<feature type="transmembrane region" description="Helical" evidence="6">
    <location>
        <begin position="200"/>
        <end position="217"/>
    </location>
</feature>
<evidence type="ECO:0000256" key="4">
    <source>
        <dbReference type="ARBA" id="ARBA00022989"/>
    </source>
</evidence>
<feature type="transmembrane region" description="Helical" evidence="6">
    <location>
        <begin position="172"/>
        <end position="194"/>
    </location>
</feature>
<dbReference type="RefSeq" id="WP_249592956.1">
    <property type="nucleotide sequence ID" value="NZ_BAAAQL010000017.1"/>
</dbReference>
<keyword evidence="4 6" id="KW-1133">Transmembrane helix</keyword>
<proteinExistence type="predicted"/>
<keyword evidence="5 6" id="KW-0472">Membrane</keyword>
<feature type="transmembrane region" description="Helical" evidence="6">
    <location>
        <begin position="416"/>
        <end position="441"/>
    </location>
</feature>
<keyword evidence="3 6" id="KW-0812">Transmembrane</keyword>
<dbReference type="InterPro" id="IPR036259">
    <property type="entry name" value="MFS_trans_sf"/>
</dbReference>
<reference evidence="7 8" key="1">
    <citation type="submission" date="2022-05" db="EMBL/GenBank/DDBJ databases">
        <authorList>
            <person name="Zhou X."/>
            <person name="Li K."/>
            <person name="Man Y."/>
        </authorList>
    </citation>
    <scope>NUCLEOTIDE SEQUENCE [LARGE SCALE GENOMIC DNA]</scope>
    <source>
        <strain evidence="7 8">MS405</strain>
    </source>
</reference>
<accession>A0ABY4Q948</accession>
<keyword evidence="8" id="KW-1185">Reference proteome</keyword>
<feature type="transmembrane region" description="Helical" evidence="6">
    <location>
        <begin position="333"/>
        <end position="366"/>
    </location>
</feature>
<evidence type="ECO:0000256" key="2">
    <source>
        <dbReference type="ARBA" id="ARBA00022475"/>
    </source>
</evidence>
<protein>
    <submittedName>
        <fullName evidence="7">MFS transporter</fullName>
    </submittedName>
</protein>
<evidence type="ECO:0000256" key="6">
    <source>
        <dbReference type="SAM" id="Phobius"/>
    </source>
</evidence>
<feature type="transmembrane region" description="Helical" evidence="6">
    <location>
        <begin position="107"/>
        <end position="128"/>
    </location>
</feature>
<comment type="subcellular location">
    <subcellularLocation>
        <location evidence="1">Cell membrane</location>
        <topology evidence="1">Multi-pass membrane protein</topology>
    </subcellularLocation>
</comment>
<gene>
    <name evidence="7" type="ORF">M4V62_23745</name>
</gene>
<feature type="transmembrane region" description="Helical" evidence="6">
    <location>
        <begin position="262"/>
        <end position="291"/>
    </location>
</feature>
<dbReference type="InterPro" id="IPR011701">
    <property type="entry name" value="MFS"/>
</dbReference>
<dbReference type="PANTHER" id="PTHR23513:SF18">
    <property type="entry name" value="INTEGRAL MEMBRANE PROTEIN"/>
    <property type="match status" value="1"/>
</dbReference>
<evidence type="ECO:0000313" key="7">
    <source>
        <dbReference type="EMBL" id="UQT61644.1"/>
    </source>
</evidence>
<evidence type="ECO:0000256" key="3">
    <source>
        <dbReference type="ARBA" id="ARBA00022692"/>
    </source>
</evidence>
<dbReference type="Gene3D" id="1.20.1250.20">
    <property type="entry name" value="MFS general substrate transporter like domains"/>
    <property type="match status" value="1"/>
</dbReference>
<dbReference type="EMBL" id="CP097289">
    <property type="protein sequence ID" value="UQT61644.1"/>
    <property type="molecule type" value="Genomic_DNA"/>
</dbReference>